<name>A0A2T9XZ54_9FUNG</name>
<keyword evidence="2" id="KW-1185">Reference proteome</keyword>
<reference evidence="1 2" key="1">
    <citation type="journal article" date="2018" name="MBio">
        <title>Comparative Genomics Reveals the Core Gene Toolbox for the Fungus-Insect Symbiosis.</title>
        <authorList>
            <person name="Wang Y."/>
            <person name="Stata M."/>
            <person name="Wang W."/>
            <person name="Stajich J.E."/>
            <person name="White M.M."/>
            <person name="Moncalvo J.M."/>
        </authorList>
    </citation>
    <scope>NUCLEOTIDE SEQUENCE [LARGE SCALE GENOMIC DNA]</scope>
    <source>
        <strain evidence="1 2">AUS-77-4</strain>
    </source>
</reference>
<organism evidence="1 2">
    <name type="scientific">Furculomyces boomerangus</name>
    <dbReference type="NCBI Taxonomy" id="61424"/>
    <lineage>
        <taxon>Eukaryota</taxon>
        <taxon>Fungi</taxon>
        <taxon>Fungi incertae sedis</taxon>
        <taxon>Zoopagomycota</taxon>
        <taxon>Kickxellomycotina</taxon>
        <taxon>Harpellomycetes</taxon>
        <taxon>Harpellales</taxon>
        <taxon>Harpellaceae</taxon>
        <taxon>Furculomyces</taxon>
    </lineage>
</organism>
<comment type="caution">
    <text evidence="1">The sequence shown here is derived from an EMBL/GenBank/DDBJ whole genome shotgun (WGS) entry which is preliminary data.</text>
</comment>
<protein>
    <submittedName>
        <fullName evidence="1">Uncharacterized protein</fullName>
    </submittedName>
</protein>
<evidence type="ECO:0000313" key="1">
    <source>
        <dbReference type="EMBL" id="PVU85343.1"/>
    </source>
</evidence>
<proteinExistence type="predicted"/>
<dbReference type="AlphaFoldDB" id="A0A2T9XZ54"/>
<dbReference type="Proteomes" id="UP000245699">
    <property type="component" value="Unassembled WGS sequence"/>
</dbReference>
<gene>
    <name evidence="1" type="ORF">BB559_007082</name>
</gene>
<dbReference type="EMBL" id="MBFT01001096">
    <property type="protein sequence ID" value="PVU85343.1"/>
    <property type="molecule type" value="Genomic_DNA"/>
</dbReference>
<dbReference type="OrthoDB" id="2124108at2759"/>
<sequence length="387" mass="44910">MENSKVTDCDVVELHGFFAFPETDSIIEEEVGDEKYEIFQSKTKKKLVPLSEIEYKPKFETDEWFDKSGTIEFNEWMRERNGPAEIKYTVERHYFGKKYQSALDLSENYINYVGIKNGSKVKGLMIREILEIAALSAIKLSLKNKAIEYVILHKKAGNKDPGHYHFRGSVYQQCGLIVESINEYMIYLKERKLDPQIWSDMGINLQLLVNNTSDKQLFEKDKDINDKSYENKVFLYEYLLQILSLGCQLKSHSILIDCSTWGIAEYAQKRKAMQIENVDRKIEVCLERLKVSGSCGAAHKLMDREDLDVGGIVSMVELKSKPYIFDKQDLETIEQEINNTVKICIKTFKKTEYASINFNVLEWISKTLFLTRRKVPDEQQESSVSDL</sequence>
<evidence type="ECO:0000313" key="2">
    <source>
        <dbReference type="Proteomes" id="UP000245699"/>
    </source>
</evidence>
<accession>A0A2T9XZ54</accession>